<sequence>MTGAPVSSRHLVRSGPAGQHDVPCRTECPETEMTGNRVKRRHTISLVGRYLRLKPSFIIIIAMLIGVFSGLSVVLIKTCVYYMHEGLFFGGAGFGHLSGVPKITVVQASVPLVGGLLLALFGMIFARYVHTKIVDPVEANALHGGRMSVRDSFYIGGQTLISNGAGASLGLEAGFVQICSALASRLGQMLRVNRSYLRMLVGCGAAGAIAAAFDAPLTGIFYALELVMGAYTLSMAVPLTVAALSSACIARLVLGSDVLIDDFPKIHLSFTDYVAIICLGFFASLTAICVMKGVAFTESLFRKWAFPSFARLAVGGGMVGALALASPVVLSSGHSATYHILQHGLPLREAALLILLKACASSISIGAGFRGGLFFASLLLGVLCGNLWYDLLLQVHIPVSDGVLYGVAGMCAFAVAVVGGPFTMIFLTIETTGSLPVLVAILTSGIVSAQTTRWLFGYSFTTWRFHLRGERIRSPLDVGRVRSLTTERLMQRDPAFLPADATVGEARKRYPDFSPRHIVLTDRKGAYAGIIDSGTLHESGLDEGSPVANLARGRFDTLTPCIPCREALKRFQAAKLPALAVLDDERSGHVVGLLSERYVLRRYAEQVDRSWQELTGVTRVD</sequence>
<feature type="transmembrane region" description="Helical" evidence="12">
    <location>
        <begin position="199"/>
        <end position="224"/>
    </location>
</feature>
<feature type="transmembrane region" description="Helical" evidence="12">
    <location>
        <begin position="308"/>
        <end position="330"/>
    </location>
</feature>
<dbReference type="CDD" id="cd00400">
    <property type="entry name" value="Voltage_gated_ClC"/>
    <property type="match status" value="1"/>
</dbReference>
<feature type="transmembrane region" description="Helical" evidence="12">
    <location>
        <begin position="57"/>
        <end position="83"/>
    </location>
</feature>
<evidence type="ECO:0000256" key="12">
    <source>
        <dbReference type="SAM" id="Phobius"/>
    </source>
</evidence>
<feature type="transmembrane region" description="Helical" evidence="12">
    <location>
        <begin position="103"/>
        <end position="126"/>
    </location>
</feature>
<evidence type="ECO:0000256" key="8">
    <source>
        <dbReference type="ARBA" id="ARBA00023214"/>
    </source>
</evidence>
<evidence type="ECO:0000256" key="4">
    <source>
        <dbReference type="ARBA" id="ARBA00022989"/>
    </source>
</evidence>
<dbReference type="InterPro" id="IPR046342">
    <property type="entry name" value="CBS_dom_sf"/>
</dbReference>
<feature type="transmembrane region" description="Helical" evidence="12">
    <location>
        <begin position="230"/>
        <end position="254"/>
    </location>
</feature>
<dbReference type="InterPro" id="IPR001807">
    <property type="entry name" value="ClC"/>
</dbReference>
<protein>
    <submittedName>
        <fullName evidence="14">Chloride channel protein</fullName>
    </submittedName>
</protein>
<evidence type="ECO:0000313" key="14">
    <source>
        <dbReference type="EMBL" id="NHN89023.1"/>
    </source>
</evidence>
<feature type="transmembrane region" description="Helical" evidence="12">
    <location>
        <begin position="403"/>
        <end position="429"/>
    </location>
</feature>
<keyword evidence="15" id="KW-1185">Reference proteome</keyword>
<dbReference type="EMBL" id="WOSY01000009">
    <property type="protein sequence ID" value="NHN89023.1"/>
    <property type="molecule type" value="Genomic_DNA"/>
</dbReference>
<dbReference type="SUPFAM" id="SSF54631">
    <property type="entry name" value="CBS-domain pair"/>
    <property type="match status" value="1"/>
</dbReference>
<feature type="transmembrane region" description="Helical" evidence="12">
    <location>
        <begin position="274"/>
        <end position="296"/>
    </location>
</feature>
<dbReference type="PROSITE" id="PS51371">
    <property type="entry name" value="CBS"/>
    <property type="match status" value="2"/>
</dbReference>
<comment type="subcellular location">
    <subcellularLocation>
        <location evidence="1">Membrane</location>
        <topology evidence="1">Multi-pass membrane protein</topology>
    </subcellularLocation>
</comment>
<evidence type="ECO:0000256" key="10">
    <source>
        <dbReference type="PROSITE-ProRule" id="PRU00703"/>
    </source>
</evidence>
<dbReference type="InterPro" id="IPR050368">
    <property type="entry name" value="ClC-type_chloride_channel"/>
</dbReference>
<dbReference type="PRINTS" id="PR00762">
    <property type="entry name" value="CLCHANNEL"/>
</dbReference>
<keyword evidence="5" id="KW-0406">Ion transport</keyword>
<dbReference type="Gene3D" id="3.10.580.10">
    <property type="entry name" value="CBS-domain"/>
    <property type="match status" value="1"/>
</dbReference>
<name>A0ABX0K2W6_9PROT</name>
<dbReference type="InterPro" id="IPR014743">
    <property type="entry name" value="Cl-channel_core"/>
</dbReference>
<gene>
    <name evidence="14" type="ORF">GOB81_10310</name>
</gene>
<keyword evidence="10" id="KW-0129">CBS domain</keyword>
<dbReference type="CDD" id="cd02205">
    <property type="entry name" value="CBS_pair_SF"/>
    <property type="match status" value="1"/>
</dbReference>
<feature type="transmembrane region" description="Helical" evidence="12">
    <location>
        <begin position="435"/>
        <end position="456"/>
    </location>
</feature>
<dbReference type="Gene3D" id="1.10.3080.10">
    <property type="entry name" value="Clc chloride channel"/>
    <property type="match status" value="1"/>
</dbReference>
<keyword evidence="2" id="KW-0813">Transport</keyword>
<dbReference type="PANTHER" id="PTHR43427">
    <property type="entry name" value="CHLORIDE CHANNEL PROTEIN CLC-E"/>
    <property type="match status" value="1"/>
</dbReference>
<evidence type="ECO:0000256" key="1">
    <source>
        <dbReference type="ARBA" id="ARBA00004141"/>
    </source>
</evidence>
<dbReference type="Proteomes" id="UP000631653">
    <property type="component" value="Unassembled WGS sequence"/>
</dbReference>
<feature type="domain" description="CBS" evidence="13">
    <location>
        <begin position="490"/>
        <end position="547"/>
    </location>
</feature>
<accession>A0ABX0K2W6</accession>
<keyword evidence="7" id="KW-0869">Chloride channel</keyword>
<evidence type="ECO:0000256" key="9">
    <source>
        <dbReference type="ARBA" id="ARBA00023303"/>
    </source>
</evidence>
<keyword evidence="8" id="KW-0868">Chloride</keyword>
<dbReference type="PANTHER" id="PTHR43427:SF6">
    <property type="entry name" value="CHLORIDE CHANNEL PROTEIN CLC-E"/>
    <property type="match status" value="1"/>
</dbReference>
<dbReference type="InterPro" id="IPR000644">
    <property type="entry name" value="CBS_dom"/>
</dbReference>
<feature type="transmembrane region" description="Helical" evidence="12">
    <location>
        <begin position="373"/>
        <end position="391"/>
    </location>
</feature>
<dbReference type="SUPFAM" id="SSF81340">
    <property type="entry name" value="Clc chloride channel"/>
    <property type="match status" value="1"/>
</dbReference>
<evidence type="ECO:0000256" key="11">
    <source>
        <dbReference type="SAM" id="MobiDB-lite"/>
    </source>
</evidence>
<evidence type="ECO:0000256" key="7">
    <source>
        <dbReference type="ARBA" id="ARBA00023173"/>
    </source>
</evidence>
<evidence type="ECO:0000256" key="5">
    <source>
        <dbReference type="ARBA" id="ARBA00023065"/>
    </source>
</evidence>
<evidence type="ECO:0000256" key="6">
    <source>
        <dbReference type="ARBA" id="ARBA00023136"/>
    </source>
</evidence>
<feature type="region of interest" description="Disordered" evidence="11">
    <location>
        <begin position="1"/>
        <end position="24"/>
    </location>
</feature>
<dbReference type="Pfam" id="PF00654">
    <property type="entry name" value="Voltage_CLC"/>
    <property type="match status" value="1"/>
</dbReference>
<reference evidence="14 15" key="1">
    <citation type="journal article" date="2020" name="Int. J. Syst. Evol. Microbiol.">
        <title>Novel acetic acid bacteria from cider fermentations: Acetobacter conturbans sp. nov. and Acetobacter fallax sp. nov.</title>
        <authorList>
            <person name="Sombolestani A.S."/>
            <person name="Cleenwerck I."/>
            <person name="Cnockaert M."/>
            <person name="Borremans W."/>
            <person name="Wieme A.D."/>
            <person name="De Vuyst L."/>
            <person name="Vandamme P."/>
        </authorList>
    </citation>
    <scope>NUCLEOTIDE SEQUENCE [LARGE SCALE GENOMIC DNA]</scope>
    <source>
        <strain evidence="14 15">LMG 1627</strain>
    </source>
</reference>
<keyword evidence="9" id="KW-0407">Ion channel</keyword>
<evidence type="ECO:0000256" key="2">
    <source>
        <dbReference type="ARBA" id="ARBA00022448"/>
    </source>
</evidence>
<proteinExistence type="predicted"/>
<keyword evidence="3 12" id="KW-0812">Transmembrane</keyword>
<evidence type="ECO:0000256" key="3">
    <source>
        <dbReference type="ARBA" id="ARBA00022692"/>
    </source>
</evidence>
<feature type="domain" description="CBS" evidence="13">
    <location>
        <begin position="550"/>
        <end position="609"/>
    </location>
</feature>
<keyword evidence="6 12" id="KW-0472">Membrane</keyword>
<keyword evidence="4 12" id="KW-1133">Transmembrane helix</keyword>
<evidence type="ECO:0000259" key="13">
    <source>
        <dbReference type="PROSITE" id="PS51371"/>
    </source>
</evidence>
<comment type="caution">
    <text evidence="14">The sequence shown here is derived from an EMBL/GenBank/DDBJ whole genome shotgun (WGS) entry which is preliminary data.</text>
</comment>
<organism evidence="14 15">
    <name type="scientific">Acetobacter conturbans</name>
    <dbReference type="NCBI Taxonomy" id="1737472"/>
    <lineage>
        <taxon>Bacteria</taxon>
        <taxon>Pseudomonadati</taxon>
        <taxon>Pseudomonadota</taxon>
        <taxon>Alphaproteobacteria</taxon>
        <taxon>Acetobacterales</taxon>
        <taxon>Acetobacteraceae</taxon>
        <taxon>Acetobacter</taxon>
    </lineage>
</organism>
<evidence type="ECO:0000313" key="15">
    <source>
        <dbReference type="Proteomes" id="UP000631653"/>
    </source>
</evidence>